<dbReference type="STRING" id="644358.A0A0C4DX43"/>
<dbReference type="VEuPathDB" id="FungiDB:MAPG_04581"/>
<dbReference type="OrthoDB" id="8249012at2759"/>
<dbReference type="Gene3D" id="2.60.120.330">
    <property type="entry name" value="B-lactam Antibiotic, Isopenicillin N Synthase, Chain"/>
    <property type="match status" value="1"/>
</dbReference>
<organism evidence="2 3">
    <name type="scientific">Magnaporthiopsis poae (strain ATCC 64411 / 73-15)</name>
    <name type="common">Kentucky bluegrass fungus</name>
    <name type="synonym">Magnaporthe poae</name>
    <dbReference type="NCBI Taxonomy" id="644358"/>
    <lineage>
        <taxon>Eukaryota</taxon>
        <taxon>Fungi</taxon>
        <taxon>Dikarya</taxon>
        <taxon>Ascomycota</taxon>
        <taxon>Pezizomycotina</taxon>
        <taxon>Sordariomycetes</taxon>
        <taxon>Sordariomycetidae</taxon>
        <taxon>Magnaporthales</taxon>
        <taxon>Magnaporthaceae</taxon>
        <taxon>Magnaporthiopsis</taxon>
    </lineage>
</organism>
<reference evidence="1" key="3">
    <citation type="submission" date="2011-03" db="EMBL/GenBank/DDBJ databases">
        <title>Annotation of Magnaporthe poae ATCC 64411.</title>
        <authorList>
            <person name="Ma L.-J."/>
            <person name="Dead R."/>
            <person name="Young S.K."/>
            <person name="Zeng Q."/>
            <person name="Gargeya S."/>
            <person name="Fitzgerald M."/>
            <person name="Haas B."/>
            <person name="Abouelleil A."/>
            <person name="Alvarado L."/>
            <person name="Arachchi H.M."/>
            <person name="Berlin A."/>
            <person name="Brown A."/>
            <person name="Chapman S.B."/>
            <person name="Chen Z."/>
            <person name="Dunbar C."/>
            <person name="Freedman E."/>
            <person name="Gearin G."/>
            <person name="Gellesch M."/>
            <person name="Goldberg J."/>
            <person name="Griggs A."/>
            <person name="Gujja S."/>
            <person name="Heiman D."/>
            <person name="Howarth C."/>
            <person name="Larson L."/>
            <person name="Lui A."/>
            <person name="MacDonald P.J.P."/>
            <person name="Mehta T."/>
            <person name="Montmayeur A."/>
            <person name="Murphy C."/>
            <person name="Neiman D."/>
            <person name="Pearson M."/>
            <person name="Priest M."/>
            <person name="Roberts A."/>
            <person name="Saif S."/>
            <person name="Shea T."/>
            <person name="Shenoy N."/>
            <person name="Sisk P."/>
            <person name="Stolte C."/>
            <person name="Sykes S."/>
            <person name="Yandava C."/>
            <person name="Wortman J."/>
            <person name="Nusbaum C."/>
            <person name="Birren B."/>
        </authorList>
    </citation>
    <scope>NUCLEOTIDE SEQUENCE</scope>
    <source>
        <strain evidence="1">ATCC 64411</strain>
    </source>
</reference>
<keyword evidence="3" id="KW-1185">Reference proteome</keyword>
<gene>
    <name evidence="1" type="ORF">MAPG_04581</name>
</gene>
<dbReference type="EnsemblFungi" id="MAPG_04581T0">
    <property type="protein sequence ID" value="MAPG_04581T0"/>
    <property type="gene ID" value="MAPG_04581"/>
</dbReference>
<dbReference type="PANTHER" id="PTHR30613:SF1">
    <property type="entry name" value="DUF1479 DOMAIN PROTEIN (AFU_ORTHOLOGUE AFUA_5G09280)"/>
    <property type="match status" value="1"/>
</dbReference>
<dbReference type="EMBL" id="ADBL01001074">
    <property type="status" value="NOT_ANNOTATED_CDS"/>
    <property type="molecule type" value="Genomic_DNA"/>
</dbReference>
<proteinExistence type="predicted"/>
<reference evidence="2" key="5">
    <citation type="submission" date="2015-06" db="UniProtKB">
        <authorList>
            <consortium name="EnsemblFungi"/>
        </authorList>
    </citation>
    <scope>IDENTIFICATION</scope>
    <source>
        <strain evidence="2">ATCC 64411</strain>
    </source>
</reference>
<name>A0A0C4DX43_MAGP6</name>
<dbReference type="InterPro" id="IPR010856">
    <property type="entry name" value="Gig2-like"/>
</dbReference>
<reference evidence="3" key="1">
    <citation type="submission" date="2010-05" db="EMBL/GenBank/DDBJ databases">
        <title>The genome sequence of Magnaporthe poae strain ATCC 64411.</title>
        <authorList>
            <person name="Ma L.-J."/>
            <person name="Dead R."/>
            <person name="Young S."/>
            <person name="Zeng Q."/>
            <person name="Koehrsen M."/>
            <person name="Alvarado L."/>
            <person name="Berlin A."/>
            <person name="Chapman S.B."/>
            <person name="Chen Z."/>
            <person name="Freedman E."/>
            <person name="Gellesch M."/>
            <person name="Goldberg J."/>
            <person name="Griggs A."/>
            <person name="Gujja S."/>
            <person name="Heilman E.R."/>
            <person name="Heiman D."/>
            <person name="Hepburn T."/>
            <person name="Howarth C."/>
            <person name="Jen D."/>
            <person name="Larson L."/>
            <person name="Mehta T."/>
            <person name="Neiman D."/>
            <person name="Pearson M."/>
            <person name="Roberts A."/>
            <person name="Saif S."/>
            <person name="Shea T."/>
            <person name="Shenoy N."/>
            <person name="Sisk P."/>
            <person name="Stolte C."/>
            <person name="Sykes S."/>
            <person name="Walk T."/>
            <person name="White J."/>
            <person name="Yandava C."/>
            <person name="Haas B."/>
            <person name="Nusbaum C."/>
            <person name="Birren B."/>
        </authorList>
    </citation>
    <scope>NUCLEOTIDE SEQUENCE [LARGE SCALE GENOMIC DNA]</scope>
    <source>
        <strain evidence="3">ATCC 64411 / 73-15</strain>
    </source>
</reference>
<dbReference type="EMBL" id="GL876968">
    <property type="protein sequence ID" value="KLU85558.1"/>
    <property type="molecule type" value="Genomic_DNA"/>
</dbReference>
<dbReference type="PANTHER" id="PTHR30613">
    <property type="entry name" value="UNCHARACTERIZED PROTEIN YBIU-RELATED"/>
    <property type="match status" value="1"/>
</dbReference>
<evidence type="ECO:0000313" key="2">
    <source>
        <dbReference type="EnsemblFungi" id="MAPG_04581T0"/>
    </source>
</evidence>
<dbReference type="eggNOG" id="ENOG502QUAF">
    <property type="taxonomic scope" value="Eukaryota"/>
</dbReference>
<dbReference type="AlphaFoldDB" id="A0A0C4DX43"/>
<protein>
    <submittedName>
        <fullName evidence="1 2">Uncharacterized protein</fullName>
    </submittedName>
</protein>
<accession>A0A0C4DX43</accession>
<reference evidence="2" key="4">
    <citation type="journal article" date="2015" name="G3 (Bethesda)">
        <title>Genome sequences of three phytopathogenic species of the Magnaporthaceae family of fungi.</title>
        <authorList>
            <person name="Okagaki L.H."/>
            <person name="Nunes C.C."/>
            <person name="Sailsbery J."/>
            <person name="Clay B."/>
            <person name="Brown D."/>
            <person name="John T."/>
            <person name="Oh Y."/>
            <person name="Young N."/>
            <person name="Fitzgerald M."/>
            <person name="Haas B.J."/>
            <person name="Zeng Q."/>
            <person name="Young S."/>
            <person name="Adiconis X."/>
            <person name="Fan L."/>
            <person name="Levin J.Z."/>
            <person name="Mitchell T.K."/>
            <person name="Okubara P.A."/>
            <person name="Farman M.L."/>
            <person name="Kohn L.M."/>
            <person name="Birren B."/>
            <person name="Ma L.-J."/>
            <person name="Dean R.A."/>
        </authorList>
    </citation>
    <scope>NUCLEOTIDE SEQUENCE</scope>
    <source>
        <strain evidence="2">ATCC 64411 / 73-15</strain>
    </source>
</reference>
<sequence length="170" mass="18859">MALRASRFPFYHALRATRLAARTPGGSRLVAMAAMASVSPKREGDISDAFASLAGQKEEPLPDRYRQLKLSLVAGREREIQDSWERLLVALRTETEVIAKGGSQIIPEVQFSRLASDLPRLKGEIHKRGAAVIRGVIPKAEARAYKDEIEEYVRKNPSTRGRPFLSCTDA</sequence>
<dbReference type="Pfam" id="PF07350">
    <property type="entry name" value="Gig2-like"/>
    <property type="match status" value="1"/>
</dbReference>
<dbReference type="Proteomes" id="UP000011715">
    <property type="component" value="Unassembled WGS sequence"/>
</dbReference>
<evidence type="ECO:0000313" key="3">
    <source>
        <dbReference type="Proteomes" id="UP000011715"/>
    </source>
</evidence>
<reference evidence="1" key="2">
    <citation type="submission" date="2010-05" db="EMBL/GenBank/DDBJ databases">
        <title>The Genome Sequence of Magnaporthe poae strain ATCC 64411.</title>
        <authorList>
            <consortium name="The Broad Institute Genome Sequencing Platform"/>
            <consortium name="Broad Institute Genome Sequencing Center for Infectious Disease"/>
            <person name="Ma L.-J."/>
            <person name="Dead R."/>
            <person name="Young S."/>
            <person name="Zeng Q."/>
            <person name="Koehrsen M."/>
            <person name="Alvarado L."/>
            <person name="Berlin A."/>
            <person name="Chapman S.B."/>
            <person name="Chen Z."/>
            <person name="Freedman E."/>
            <person name="Gellesch M."/>
            <person name="Goldberg J."/>
            <person name="Griggs A."/>
            <person name="Gujja S."/>
            <person name="Heilman E.R."/>
            <person name="Heiman D."/>
            <person name="Hepburn T."/>
            <person name="Howarth C."/>
            <person name="Jen D."/>
            <person name="Larson L."/>
            <person name="Mehta T."/>
            <person name="Neiman D."/>
            <person name="Pearson M."/>
            <person name="Roberts A."/>
            <person name="Saif S."/>
            <person name="Shea T."/>
            <person name="Shenoy N."/>
            <person name="Sisk P."/>
            <person name="Stolte C."/>
            <person name="Sykes S."/>
            <person name="Walk T."/>
            <person name="White J."/>
            <person name="Yandava C."/>
            <person name="Haas B."/>
            <person name="Nusbaum C."/>
            <person name="Birren B."/>
        </authorList>
    </citation>
    <scope>NUCLEOTIDE SEQUENCE</scope>
    <source>
        <strain evidence="1">ATCC 64411</strain>
    </source>
</reference>
<dbReference type="InterPro" id="IPR027443">
    <property type="entry name" value="IPNS-like_sf"/>
</dbReference>
<evidence type="ECO:0000313" key="1">
    <source>
        <dbReference type="EMBL" id="KLU85558.1"/>
    </source>
</evidence>
<dbReference type="SUPFAM" id="SSF51197">
    <property type="entry name" value="Clavaminate synthase-like"/>
    <property type="match status" value="1"/>
</dbReference>